<dbReference type="EMBL" id="JABCQG010000005">
    <property type="protein sequence ID" value="MBF0858728.1"/>
    <property type="molecule type" value="Genomic_DNA"/>
</dbReference>
<dbReference type="InterPro" id="IPR008928">
    <property type="entry name" value="6-hairpin_glycosidase_sf"/>
</dbReference>
<comment type="similarity">
    <text evidence="1">Belongs to the N-acylglucosamine 2-epimerase family.</text>
</comment>
<evidence type="ECO:0000313" key="3">
    <source>
        <dbReference type="EMBL" id="MBF0858728.1"/>
    </source>
</evidence>
<name>A0ABR9Y499_9PROT</name>
<comment type="caution">
    <text evidence="3">The sequence shown here is derived from an EMBL/GenBank/DDBJ whole genome shotgun (WGS) entry which is preliminary data.</text>
</comment>
<dbReference type="SUPFAM" id="SSF48208">
    <property type="entry name" value="Six-hairpin glycosidases"/>
    <property type="match status" value="1"/>
</dbReference>
<gene>
    <name evidence="3" type="ORF">HKD24_05810</name>
</gene>
<dbReference type="Pfam" id="PF07221">
    <property type="entry name" value="GlcNAc_2-epim"/>
    <property type="match status" value="1"/>
</dbReference>
<keyword evidence="2 3" id="KW-0413">Isomerase</keyword>
<dbReference type="Proteomes" id="UP000623107">
    <property type="component" value="Unassembled WGS sequence"/>
</dbReference>
<dbReference type="InterPro" id="IPR012341">
    <property type="entry name" value="6hp_glycosidase-like_sf"/>
</dbReference>
<evidence type="ECO:0000256" key="2">
    <source>
        <dbReference type="ARBA" id="ARBA00023235"/>
    </source>
</evidence>
<dbReference type="InterPro" id="IPR010819">
    <property type="entry name" value="AGE/CE"/>
</dbReference>
<dbReference type="PANTHER" id="PTHR15108">
    <property type="entry name" value="N-ACYLGLUCOSAMINE-2-EPIMERASE"/>
    <property type="match status" value="1"/>
</dbReference>
<accession>A0ABR9Y499</accession>
<proteinExistence type="inferred from homology"/>
<organism evidence="3 4">
    <name type="scientific">Gluconobacter vitians</name>
    <dbReference type="NCBI Taxonomy" id="2728102"/>
    <lineage>
        <taxon>Bacteria</taxon>
        <taxon>Pseudomonadati</taxon>
        <taxon>Pseudomonadota</taxon>
        <taxon>Alphaproteobacteria</taxon>
        <taxon>Acetobacterales</taxon>
        <taxon>Acetobacteraceae</taxon>
        <taxon>Gluconobacter</taxon>
    </lineage>
</organism>
<dbReference type="RefSeq" id="WP_194259414.1">
    <property type="nucleotide sequence ID" value="NZ_JABCQG010000005.1"/>
</dbReference>
<reference evidence="3 4" key="2">
    <citation type="submission" date="2020-11" db="EMBL/GenBank/DDBJ databases">
        <title>Description of novel Gluconobacter species.</title>
        <authorList>
            <person name="Cleenwerck I."/>
            <person name="Cnockaert M."/>
            <person name="Borremans W."/>
            <person name="Wieme A.D."/>
            <person name="De Vuyst L."/>
            <person name="Vandamme P."/>
        </authorList>
    </citation>
    <scope>NUCLEOTIDE SEQUENCE [LARGE SCALE GENOMIC DNA]</scope>
    <source>
        <strain evidence="3 4">LMG 31484</strain>
    </source>
</reference>
<keyword evidence="4" id="KW-1185">Reference proteome</keyword>
<evidence type="ECO:0000256" key="1">
    <source>
        <dbReference type="ARBA" id="ARBA00008558"/>
    </source>
</evidence>
<reference evidence="4" key="1">
    <citation type="submission" date="2020-04" db="EMBL/GenBank/DDBJ databases">
        <title>Description of novel Gluconacetobacter.</title>
        <authorList>
            <person name="Sombolestani A."/>
        </authorList>
    </citation>
    <scope>NUCLEOTIDE SEQUENCE [LARGE SCALE GENOMIC DNA]</scope>
    <source>
        <strain evidence="4">LMG 31484</strain>
    </source>
</reference>
<sequence>MTIAASSAASSLAWRDWLASKALPLWTTSGFDPRRNLFHERLSWDGTPIRMDALRLMVQARQVATCYRASLDGLYDATSKAEACLETMERLYHRRDGAPGWVFSIGPDDRPADCRRDLYAHAFVLYACAWSIRAGGPVRLARETADEVRTIFAAHNDGFLDAVPPVDSLRRQNPHMHLLEAYLALFEATQDEFYLAEAREMAELALRHLIEPRSGLLLEFFDADWKPAEKAGSNRVEPGHLFEWSWLLGEYLRLASPDAAKTRHFRDAAEHLYQVGAKKGRDRATGLVFDAMTEDGDVFEHSTRIWPQTELIRLLCQRAKHQGGTLDEAAQLGERFLSGYAPDRLKGGWVDRLNASGAPLVDYMPASSLYHIYNAGREFIL</sequence>
<evidence type="ECO:0000313" key="4">
    <source>
        <dbReference type="Proteomes" id="UP000623107"/>
    </source>
</evidence>
<protein>
    <submittedName>
        <fullName evidence="3">Mannose-6-phosphate isomerase</fullName>
    </submittedName>
</protein>
<dbReference type="GO" id="GO:0016853">
    <property type="term" value="F:isomerase activity"/>
    <property type="evidence" value="ECO:0007669"/>
    <property type="project" value="UniProtKB-KW"/>
</dbReference>
<dbReference type="Gene3D" id="1.50.10.10">
    <property type="match status" value="1"/>
</dbReference>